<evidence type="ECO:0000256" key="10">
    <source>
        <dbReference type="ARBA" id="ARBA00023180"/>
    </source>
</evidence>
<evidence type="ECO:0000256" key="11">
    <source>
        <dbReference type="ARBA" id="ARBA00023224"/>
    </source>
</evidence>
<keyword evidence="14" id="KW-1185">Reference proteome</keyword>
<dbReference type="RefSeq" id="XP_054850460.1">
    <property type="nucleotide sequence ID" value="XM_054994485.1"/>
</dbReference>
<feature type="transmembrane region" description="Helical" evidence="12">
    <location>
        <begin position="368"/>
        <end position="388"/>
    </location>
</feature>
<keyword evidence="6 12" id="KW-1133">Transmembrane helix</keyword>
<dbReference type="PANTHER" id="PTHR24061:SF599">
    <property type="entry name" value="G-PROTEIN COUPLED RECEPTORS FAMILY 3 PROFILE DOMAIN-CONTAINING PROTEIN"/>
    <property type="match status" value="1"/>
</dbReference>
<keyword evidence="9" id="KW-0675">Receptor</keyword>
<evidence type="ECO:0000256" key="3">
    <source>
        <dbReference type="ARBA" id="ARBA00022475"/>
    </source>
</evidence>
<accession>A0AA97LC07</accession>
<keyword evidence="8 12" id="KW-0472">Membrane</keyword>
<dbReference type="InterPro" id="IPR004073">
    <property type="entry name" value="GPCR_3_vmron_rcpt_2"/>
</dbReference>
<dbReference type="SUPFAM" id="SSF53822">
    <property type="entry name" value="Periplasmic binding protein-like I"/>
    <property type="match status" value="1"/>
</dbReference>
<dbReference type="InterPro" id="IPR017978">
    <property type="entry name" value="GPCR_3_C"/>
</dbReference>
<dbReference type="AlphaFoldDB" id="A0AA97LC07"/>
<dbReference type="InterPro" id="IPR028082">
    <property type="entry name" value="Peripla_BP_I"/>
</dbReference>
<keyword evidence="5" id="KW-0732">Signal</keyword>
<evidence type="ECO:0000259" key="13">
    <source>
        <dbReference type="PROSITE" id="PS50259"/>
    </source>
</evidence>
<dbReference type="GeneID" id="129339917"/>
<keyword evidence="4 12" id="KW-0812">Transmembrane</keyword>
<dbReference type="GO" id="GO:0004930">
    <property type="term" value="F:G protein-coupled receptor activity"/>
    <property type="evidence" value="ECO:0007669"/>
    <property type="project" value="UniProtKB-KW"/>
</dbReference>
<evidence type="ECO:0000256" key="4">
    <source>
        <dbReference type="ARBA" id="ARBA00022692"/>
    </source>
</evidence>
<feature type="transmembrane region" description="Helical" evidence="12">
    <location>
        <begin position="244"/>
        <end position="268"/>
    </location>
</feature>
<dbReference type="GO" id="GO:0005886">
    <property type="term" value="C:plasma membrane"/>
    <property type="evidence" value="ECO:0007669"/>
    <property type="project" value="UniProtKB-SubCell"/>
</dbReference>
<dbReference type="PROSITE" id="PS00981">
    <property type="entry name" value="G_PROTEIN_RECEP_F3_3"/>
    <property type="match status" value="1"/>
</dbReference>
<protein>
    <submittedName>
        <fullName evidence="15">Vomeronasal type-2 receptor 26-like</fullName>
    </submittedName>
</protein>
<dbReference type="Pfam" id="PF01094">
    <property type="entry name" value="ANF_receptor"/>
    <property type="match status" value="1"/>
</dbReference>
<dbReference type="PROSITE" id="PS50259">
    <property type="entry name" value="G_PROTEIN_RECEP_F3_4"/>
    <property type="match status" value="1"/>
</dbReference>
<dbReference type="InterPro" id="IPR011500">
    <property type="entry name" value="GPCR_3_9-Cys_dom"/>
</dbReference>
<dbReference type="Pfam" id="PF00003">
    <property type="entry name" value="7tm_3"/>
    <property type="match status" value="1"/>
</dbReference>
<feature type="transmembrane region" description="Helical" evidence="12">
    <location>
        <begin position="289"/>
        <end position="306"/>
    </location>
</feature>
<evidence type="ECO:0000256" key="12">
    <source>
        <dbReference type="SAM" id="Phobius"/>
    </source>
</evidence>
<dbReference type="InterPro" id="IPR000337">
    <property type="entry name" value="GPCR_3"/>
</dbReference>
<dbReference type="FunFam" id="2.10.50.30:FF:000002">
    <property type="entry name" value="Vomeronasal 2 receptor, h1"/>
    <property type="match status" value="1"/>
</dbReference>
<dbReference type="PANTHER" id="PTHR24061">
    <property type="entry name" value="CALCIUM-SENSING RECEPTOR-RELATED"/>
    <property type="match status" value="1"/>
</dbReference>
<keyword evidence="7" id="KW-0297">G-protein coupled receptor</keyword>
<evidence type="ECO:0000256" key="2">
    <source>
        <dbReference type="ARBA" id="ARBA00007242"/>
    </source>
</evidence>
<keyword evidence="3" id="KW-1003">Cell membrane</keyword>
<evidence type="ECO:0000256" key="6">
    <source>
        <dbReference type="ARBA" id="ARBA00022989"/>
    </source>
</evidence>
<feature type="domain" description="G-protein coupled receptors family 3 profile" evidence="13">
    <location>
        <begin position="174"/>
        <end position="438"/>
    </location>
</feature>
<evidence type="ECO:0000256" key="8">
    <source>
        <dbReference type="ARBA" id="ARBA00023136"/>
    </source>
</evidence>
<evidence type="ECO:0000313" key="15">
    <source>
        <dbReference type="RefSeq" id="XP_054850460.1"/>
    </source>
</evidence>
<evidence type="ECO:0000256" key="1">
    <source>
        <dbReference type="ARBA" id="ARBA00004651"/>
    </source>
</evidence>
<dbReference type="Gene3D" id="2.10.50.30">
    <property type="entry name" value="GPCR, family 3, nine cysteines domain"/>
    <property type="match status" value="1"/>
</dbReference>
<organism evidence="14 15">
    <name type="scientific">Eublepharis macularius</name>
    <name type="common">Leopard gecko</name>
    <name type="synonym">Cyrtodactylus macularius</name>
    <dbReference type="NCBI Taxonomy" id="481883"/>
    <lineage>
        <taxon>Eukaryota</taxon>
        <taxon>Metazoa</taxon>
        <taxon>Chordata</taxon>
        <taxon>Craniata</taxon>
        <taxon>Vertebrata</taxon>
        <taxon>Euteleostomi</taxon>
        <taxon>Lepidosauria</taxon>
        <taxon>Squamata</taxon>
        <taxon>Bifurcata</taxon>
        <taxon>Gekkota</taxon>
        <taxon>Eublepharidae</taxon>
        <taxon>Eublepharinae</taxon>
        <taxon>Eublepharis</taxon>
    </lineage>
</organism>
<gene>
    <name evidence="15" type="primary">LOC129339917</name>
</gene>
<dbReference type="InterPro" id="IPR017979">
    <property type="entry name" value="GPCR_3_CS"/>
</dbReference>
<dbReference type="PRINTS" id="PR01535">
    <property type="entry name" value="VOMERONASL2R"/>
</dbReference>
<dbReference type="KEGG" id="emc:129339917"/>
<reference evidence="15" key="1">
    <citation type="submission" date="2025-08" db="UniProtKB">
        <authorList>
            <consortium name="RefSeq"/>
        </authorList>
    </citation>
    <scope>IDENTIFICATION</scope>
    <source>
        <tissue evidence="15">Blood</tissue>
    </source>
</reference>
<evidence type="ECO:0000256" key="7">
    <source>
        <dbReference type="ARBA" id="ARBA00023040"/>
    </source>
</evidence>
<feature type="transmembrane region" description="Helical" evidence="12">
    <location>
        <begin position="212"/>
        <end position="232"/>
    </location>
</feature>
<dbReference type="CDD" id="cd15283">
    <property type="entry name" value="7tmC_V2R_pheromone"/>
    <property type="match status" value="1"/>
</dbReference>
<dbReference type="PRINTS" id="PR00248">
    <property type="entry name" value="GPCRMGR"/>
</dbReference>
<keyword evidence="11" id="KW-0807">Transducer</keyword>
<evidence type="ECO:0000256" key="5">
    <source>
        <dbReference type="ARBA" id="ARBA00022729"/>
    </source>
</evidence>
<dbReference type="Proteomes" id="UP001190640">
    <property type="component" value="Chromosome 12"/>
</dbReference>
<evidence type="ECO:0000313" key="14">
    <source>
        <dbReference type="Proteomes" id="UP001190640"/>
    </source>
</evidence>
<comment type="subcellular location">
    <subcellularLocation>
        <location evidence="1">Cell membrane</location>
        <topology evidence="1">Multi-pass membrane protein</topology>
    </subcellularLocation>
</comment>
<dbReference type="InterPro" id="IPR038550">
    <property type="entry name" value="GPCR_3_9-Cys_sf"/>
</dbReference>
<dbReference type="Gene3D" id="3.40.50.2300">
    <property type="match status" value="1"/>
</dbReference>
<evidence type="ECO:0000256" key="9">
    <source>
        <dbReference type="ARBA" id="ARBA00023170"/>
    </source>
</evidence>
<comment type="similarity">
    <text evidence="2">Belongs to the G-protein coupled receptor 3 family.</text>
</comment>
<sequence>MVMKFYQHVLALAFAVNEINENPKILANLTLGFNIYDSYYDSKMTYHSVLDLLFHSHGFLPNYKCGSRTNVIAVTGGLDADVSVHMADVLVLYKIPQTPPLSLCNEHCHPGYHKKKKEGEKFCCYNCAPCPEGKISNQSDLEDCIQCPDDQYPSKLQDQCIPKTITFLSYEEPLGISLASLGISFSLITVLVLGIFIKHQDTPIVKANNRDITYALLTCLLLCFLCALLFIGKPSKATCFLRQSAFGMIFSVAVSCVLAKTITVVVAFMATKPGSSMRKWMGKKLTKSIVLCGSFIQAAICTAWLGNSPPFPNFDIQTLPEEIIAECHEGSAIMFYIVLGYLGLLSLISLTVAFQARKLPDTFNESKHITFSMLIFCSVWVSFFPTYLSSKGKYMVAVEIFSIVSSSAGLLACIFSPKLYIIFLRPQLNNRDLLTKNKT</sequence>
<feature type="transmembrane region" description="Helical" evidence="12">
    <location>
        <begin position="394"/>
        <end position="415"/>
    </location>
</feature>
<feature type="transmembrane region" description="Helical" evidence="12">
    <location>
        <begin position="174"/>
        <end position="197"/>
    </location>
</feature>
<name>A0AA97LC07_EUBMA</name>
<feature type="transmembrane region" description="Helical" evidence="12">
    <location>
        <begin position="333"/>
        <end position="356"/>
    </location>
</feature>
<keyword evidence="10" id="KW-0325">Glycoprotein</keyword>
<dbReference type="InterPro" id="IPR000068">
    <property type="entry name" value="GPCR_3_Ca_sens_rcpt-rel"/>
</dbReference>
<dbReference type="Pfam" id="PF07562">
    <property type="entry name" value="NCD3G"/>
    <property type="match status" value="1"/>
</dbReference>
<dbReference type="InterPro" id="IPR001828">
    <property type="entry name" value="ANF_lig-bd_rcpt"/>
</dbReference>
<proteinExistence type="inferred from homology"/>